<dbReference type="Gene3D" id="2.60.40.10">
    <property type="entry name" value="Immunoglobulins"/>
    <property type="match status" value="3"/>
</dbReference>
<reference evidence="6 7" key="1">
    <citation type="submission" date="2020-10" db="EMBL/GenBank/DDBJ databases">
        <authorList>
            <person name="Klimov P.B."/>
            <person name="Dyachkov S.M."/>
            <person name="Chetverikov P.E."/>
        </authorList>
    </citation>
    <scope>NUCLEOTIDE SEQUENCE [LARGE SCALE GENOMIC DNA]</scope>
    <source>
        <strain evidence="6">BMOC 18-1129-001#AD2665</strain>
        <tissue evidence="6">Entire mites</tissue>
    </source>
</reference>
<feature type="compositionally biased region" description="Low complexity" evidence="4">
    <location>
        <begin position="1489"/>
        <end position="1500"/>
    </location>
</feature>
<evidence type="ECO:0000259" key="5">
    <source>
        <dbReference type="PROSITE" id="PS50835"/>
    </source>
</evidence>
<dbReference type="InterPro" id="IPR013783">
    <property type="entry name" value="Ig-like_fold"/>
</dbReference>
<feature type="non-terminal residue" evidence="6">
    <location>
        <position position="1"/>
    </location>
</feature>
<feature type="domain" description="Ig-like" evidence="5">
    <location>
        <begin position="383"/>
        <end position="478"/>
    </location>
</feature>
<evidence type="ECO:0000256" key="1">
    <source>
        <dbReference type="ARBA" id="ARBA00004167"/>
    </source>
</evidence>
<dbReference type="SMART" id="SM00408">
    <property type="entry name" value="IGc2"/>
    <property type="match status" value="1"/>
</dbReference>
<feature type="region of interest" description="Disordered" evidence="4">
    <location>
        <begin position="627"/>
        <end position="653"/>
    </location>
</feature>
<dbReference type="SMART" id="SM00409">
    <property type="entry name" value="IG"/>
    <property type="match status" value="2"/>
</dbReference>
<feature type="compositionally biased region" description="Low complexity" evidence="4">
    <location>
        <begin position="876"/>
        <end position="888"/>
    </location>
</feature>
<evidence type="ECO:0000256" key="2">
    <source>
        <dbReference type="ARBA" id="ARBA00023136"/>
    </source>
</evidence>
<keyword evidence="2" id="KW-0472">Membrane</keyword>
<dbReference type="SUPFAM" id="SSF48726">
    <property type="entry name" value="Immunoglobulin"/>
    <property type="match status" value="3"/>
</dbReference>
<feature type="compositionally biased region" description="Polar residues" evidence="4">
    <location>
        <begin position="1501"/>
        <end position="1522"/>
    </location>
</feature>
<protein>
    <submittedName>
        <fullName evidence="6">Nephrin</fullName>
    </submittedName>
</protein>
<feature type="compositionally biased region" description="Low complexity" evidence="4">
    <location>
        <begin position="1195"/>
        <end position="1206"/>
    </location>
</feature>
<feature type="region of interest" description="Disordered" evidence="4">
    <location>
        <begin position="722"/>
        <end position="763"/>
    </location>
</feature>
<evidence type="ECO:0000313" key="6">
    <source>
        <dbReference type="EMBL" id="KAG9511141.1"/>
    </source>
</evidence>
<feature type="region of interest" description="Disordered" evidence="4">
    <location>
        <begin position="1408"/>
        <end position="1455"/>
    </location>
</feature>
<feature type="compositionally biased region" description="Polar residues" evidence="4">
    <location>
        <begin position="1170"/>
        <end position="1194"/>
    </location>
</feature>
<dbReference type="EMBL" id="JAIFTH010000027">
    <property type="protein sequence ID" value="KAG9511141.1"/>
    <property type="molecule type" value="Genomic_DNA"/>
</dbReference>
<feature type="region of interest" description="Disordered" evidence="4">
    <location>
        <begin position="1489"/>
        <end position="1535"/>
    </location>
</feature>
<feature type="region of interest" description="Disordered" evidence="4">
    <location>
        <begin position="1170"/>
        <end position="1206"/>
    </location>
</feature>
<feature type="compositionally biased region" description="Basic and acidic residues" evidence="4">
    <location>
        <begin position="863"/>
        <end position="874"/>
    </location>
</feature>
<dbReference type="PANTHER" id="PTHR23278:SF19">
    <property type="entry name" value="OBSCURIN"/>
    <property type="match status" value="1"/>
</dbReference>
<dbReference type="PROSITE" id="PS50835">
    <property type="entry name" value="IG_LIKE"/>
    <property type="match status" value="3"/>
</dbReference>
<evidence type="ECO:0000256" key="3">
    <source>
        <dbReference type="ARBA" id="ARBA00023157"/>
    </source>
</evidence>
<dbReference type="Pfam" id="PF08205">
    <property type="entry name" value="C2-set_2"/>
    <property type="match status" value="1"/>
</dbReference>
<dbReference type="PANTHER" id="PTHR23278">
    <property type="entry name" value="SIDESTEP PROTEIN"/>
    <property type="match status" value="1"/>
</dbReference>
<comment type="caution">
    <text evidence="6">The sequence shown here is derived from an EMBL/GenBank/DDBJ whole genome shotgun (WGS) entry which is preliminary data.</text>
</comment>
<dbReference type="InterPro" id="IPR036116">
    <property type="entry name" value="FN3_sf"/>
</dbReference>
<dbReference type="InterPro" id="IPR036179">
    <property type="entry name" value="Ig-like_dom_sf"/>
</dbReference>
<dbReference type="Proteomes" id="UP000825002">
    <property type="component" value="Unassembled WGS sequence"/>
</dbReference>
<comment type="subcellular location">
    <subcellularLocation>
        <location evidence="1">Membrane</location>
        <topology evidence="1">Single-pass membrane protein</topology>
    </subcellularLocation>
</comment>
<dbReference type="Pfam" id="PF13927">
    <property type="entry name" value="Ig_3"/>
    <property type="match status" value="1"/>
</dbReference>
<keyword evidence="7" id="KW-1185">Reference proteome</keyword>
<sequence>RPVPALVWRRDERLLDATYVTRRTTDLTSSQRSIAQFTVLTDIDTTSAIMNSAGDGLSEHKLSHHKQLLGNPSSEELNSIDKVMPSDQQLTAVNRMHLHQLSRTDAGAQLMCVASNLHYSLAALIKHYQPRSLPPSALSASPQYHSGDLANHSQQQLDWSKKWPIPAGSVHALVTVEMNLRPIDVKIVNPVRILTAGQSTEFSCVSSGSQPPAHITWLKGTQRLSPDSVRQSVSTNVSSSVSRISFIPQADDHELDLVCRAENTRLPESQRHAIEDRRQLTVHYAPRVHLGLGAKISSDAAREGNDIYFECDVSANPSIRELTWTHDGRTLASDPSHGLILTNYSLVLQKVKLSHRGHYQCLASNTEGITESNRIILRVLHAPKCSASEPIIRPVGLHEPTGIECRMDADPPELEFEWYLNNSFNEHKTIGTGHDIRHNLTTSILNYTVDNRQDFGQLYCRARNAIDRDTRPCVFEITQAVAPGALVECHLVNITGTSLTVSCLPGPDGGIKQTFVAEVFQKPATFNYEAFNTSIVNYDEPLFVVHRLQADTDVLVMAYSHNAQGKSEPVYVTAHTLAALDPLEPSLDDSTGHNNNIIPTSQDLATMYDPASTSSFVDSAITTPIQQQQHTNSDNARSMAASPTKVAAGPGPNDTGLIATRSLTTATGSTPTSSSTLSTWSDAVANSRAGSMIDDMLSFFGLDQWSSASPSASGYHLTVGRSNGNANGNNNNPSVGNYYGKQQQYSGYHGGQQNGPSLSGTTEAAKQSIQSRYMPTTSITKSIVTLSFLSLALLMSSFLIVAFILTIRSRFKSRQQNRQRQQQQQQQMQLQQQYQHYGTNNRRLPEQSLLSDGGHAKINAGTDGKHKSEKDRNTLSDSSTDSSSGSSSFHTNSQDVSRDRDIKKIQITNSVDCMKGDNNDHQHTQYGSTQSADKQQLVDMMLGVRHHSSVKPMPNNAIGQHLAIGQEFRDLNQSDKQNMATLVHNCTNGDNTLSQTNSSTCYFHHVPSVYSGTPNDWPSNDPETSVSPMLNVNTIPETTPLAHHHHRTHHVDNVHSMIDANHAAVGRLNAMSSIGSSSCASSSTYDASSPSASTSMSVGQAPMDHHPLELDSNLNLAPNMCACQTQSTLNDTHQGSYAATPHELTSNGRPSNGYRVTFCRNHSILVTQLRNTNPDNGSQETATRAFDNANNNKRSSGIMKSSSSLSQFPSMGVNVTRYASTTNDNKQQQLFSNKGSGNGIVYGGTLGRHSAQLSQSTRHDVTIPHNVMTTTSPSEKFAQPDRPSISFVVDTDAPMQLPLPATLYDATYSGSSDAHLTTRMTTPCQYHYRSLDHQSSMQRAVDNFPDVNIDTDAKPIMLNDFLRATDETSASNPLGDTTDSVSSYPTGIMMSYRVDTENENKLNYAETDASYSPNAWSERAPQSEHNFTSSNNNSKRSGTKKKERTVVSTVARVPPQRRTACRVSLVAHDDSSARTRTISSDSFIDAKANQVSQNSRSNVSTGQSTLISPASSEASSNFLDSYQQQHQQQQGDANK</sequence>
<feature type="domain" description="Ig-like" evidence="5">
    <location>
        <begin position="286"/>
        <end position="376"/>
    </location>
</feature>
<feature type="compositionally biased region" description="Basic and acidic residues" evidence="4">
    <location>
        <begin position="914"/>
        <end position="923"/>
    </location>
</feature>
<evidence type="ECO:0000313" key="7">
    <source>
        <dbReference type="Proteomes" id="UP000825002"/>
    </source>
</evidence>
<feature type="compositionally biased region" description="Polar residues" evidence="4">
    <location>
        <begin position="1423"/>
        <end position="1436"/>
    </location>
</feature>
<proteinExistence type="predicted"/>
<dbReference type="InterPro" id="IPR003599">
    <property type="entry name" value="Ig_sub"/>
</dbReference>
<feature type="region of interest" description="Disordered" evidence="4">
    <location>
        <begin position="844"/>
        <end position="931"/>
    </location>
</feature>
<organism evidence="6 7">
    <name type="scientific">Fragariocoptes setiger</name>
    <dbReference type="NCBI Taxonomy" id="1670756"/>
    <lineage>
        <taxon>Eukaryota</taxon>
        <taxon>Metazoa</taxon>
        <taxon>Ecdysozoa</taxon>
        <taxon>Arthropoda</taxon>
        <taxon>Chelicerata</taxon>
        <taxon>Arachnida</taxon>
        <taxon>Acari</taxon>
        <taxon>Acariformes</taxon>
        <taxon>Trombidiformes</taxon>
        <taxon>Prostigmata</taxon>
        <taxon>Eupodina</taxon>
        <taxon>Eriophyoidea</taxon>
        <taxon>Phytoptidae</taxon>
        <taxon>Fragariocoptes</taxon>
    </lineage>
</organism>
<gene>
    <name evidence="6" type="primary">Nphs1</name>
    <name evidence="6" type="ORF">GZH46_00297</name>
</gene>
<name>A0ABQ7SCM9_9ACAR</name>
<feature type="compositionally biased region" description="Low complexity" evidence="4">
    <location>
        <begin position="722"/>
        <end position="747"/>
    </location>
</feature>
<keyword evidence="3" id="KW-1015">Disulfide bond</keyword>
<dbReference type="SUPFAM" id="SSF49265">
    <property type="entry name" value="Fibronectin type III"/>
    <property type="match status" value="1"/>
</dbReference>
<dbReference type="InterPro" id="IPR007110">
    <property type="entry name" value="Ig-like_dom"/>
</dbReference>
<feature type="compositionally biased region" description="Polar residues" evidence="4">
    <location>
        <begin position="627"/>
        <end position="636"/>
    </location>
</feature>
<dbReference type="InterPro" id="IPR013162">
    <property type="entry name" value="CD80_C2-set"/>
</dbReference>
<accession>A0ABQ7SCM9</accession>
<evidence type="ECO:0000256" key="4">
    <source>
        <dbReference type="SAM" id="MobiDB-lite"/>
    </source>
</evidence>
<dbReference type="InterPro" id="IPR003598">
    <property type="entry name" value="Ig_sub2"/>
</dbReference>
<feature type="domain" description="Ig-like" evidence="5">
    <location>
        <begin position="182"/>
        <end position="281"/>
    </location>
</feature>
<feature type="compositionally biased region" description="Low complexity" evidence="4">
    <location>
        <begin position="1523"/>
        <end position="1535"/>
    </location>
</feature>